<protein>
    <submittedName>
        <fullName evidence="2">Uncharacterized protein</fullName>
    </submittedName>
</protein>
<dbReference type="PANTHER" id="PTHR33527:SF18">
    <property type="entry name" value="F13O11.17 PROTEIN"/>
    <property type="match status" value="1"/>
</dbReference>
<sequence>MATTAPTLSDVYTFYSIDRRIFTRLVMFLTRDPAQSLLVMAFWLCLEDMNFGSCITRKLTRLSNPTLNDVAEEAVQCLNCLELGTPPPIRNRSRELPLTSVIVEKRLSLRLFYENKFTMICGIKAFLNHVCANAFADILAQFYPSQANFNYPLIIPGFPHPTFGSLAIIPRAPDYVFSCEGIWGWGLNIEAPEDDRTIFLTFSRGYPVTETEVRELFASYYGDNCVESVSMEPSPDSPDQSLYARLVVRNIKTIDRVLGKGPIAKFKINGKHVWARKFERRD</sequence>
<dbReference type="OrthoDB" id="1882251at2759"/>
<evidence type="ECO:0000313" key="1">
    <source>
        <dbReference type="Proteomes" id="UP001652660"/>
    </source>
</evidence>
<dbReference type="PANTHER" id="PTHR33527">
    <property type="entry name" value="OS07G0274300 PROTEIN"/>
    <property type="match status" value="1"/>
</dbReference>
<proteinExistence type="predicted"/>
<dbReference type="AlphaFoldDB" id="A0A6P6TRC7"/>
<dbReference type="GeneID" id="113703756"/>
<organism evidence="1 2">
    <name type="scientific">Coffea arabica</name>
    <name type="common">Arabian coffee</name>
    <dbReference type="NCBI Taxonomy" id="13443"/>
    <lineage>
        <taxon>Eukaryota</taxon>
        <taxon>Viridiplantae</taxon>
        <taxon>Streptophyta</taxon>
        <taxon>Embryophyta</taxon>
        <taxon>Tracheophyta</taxon>
        <taxon>Spermatophyta</taxon>
        <taxon>Magnoliopsida</taxon>
        <taxon>eudicotyledons</taxon>
        <taxon>Gunneridae</taxon>
        <taxon>Pentapetalae</taxon>
        <taxon>asterids</taxon>
        <taxon>lamiids</taxon>
        <taxon>Gentianales</taxon>
        <taxon>Rubiaceae</taxon>
        <taxon>Ixoroideae</taxon>
        <taxon>Gardenieae complex</taxon>
        <taxon>Bertiereae - Coffeeae clade</taxon>
        <taxon>Coffeeae</taxon>
        <taxon>Coffea</taxon>
    </lineage>
</organism>
<reference evidence="1" key="1">
    <citation type="journal article" date="2025" name="Foods">
        <title>Unveiling the Microbial Signatures of Arabica Coffee Cherries: Insights into Ripeness Specific Diversity, Functional Traits, and Implications for Quality and Safety.</title>
        <authorList>
            <consortium name="RefSeq"/>
            <person name="Tenea G.N."/>
            <person name="Cifuentes V."/>
            <person name="Reyes P."/>
            <person name="Cevallos-Vallejos M."/>
        </authorList>
    </citation>
    <scope>NUCLEOTIDE SEQUENCE [LARGE SCALE GENOMIC DNA]</scope>
</reference>
<evidence type="ECO:0000313" key="2">
    <source>
        <dbReference type="RefSeq" id="XP_027081033.1"/>
    </source>
</evidence>
<gene>
    <name evidence="2" type="primary">LOC113703756</name>
</gene>
<reference evidence="2" key="2">
    <citation type="submission" date="2025-08" db="UniProtKB">
        <authorList>
            <consortium name="RefSeq"/>
        </authorList>
    </citation>
    <scope>IDENTIFICATION</scope>
    <source>
        <tissue evidence="2">Leaves</tissue>
    </source>
</reference>
<name>A0A6P6TRC7_COFAR</name>
<dbReference type="RefSeq" id="XP_027081033.1">
    <property type="nucleotide sequence ID" value="XM_027225232.1"/>
</dbReference>
<keyword evidence="1" id="KW-1185">Reference proteome</keyword>
<accession>A0A6P6TRC7</accession>
<dbReference type="Proteomes" id="UP001652660">
    <property type="component" value="Chromosome 8e"/>
</dbReference>